<evidence type="ECO:0000313" key="2">
    <source>
        <dbReference type="EMBL" id="QPR72130.1"/>
    </source>
</evidence>
<reference evidence="2 5" key="2">
    <citation type="submission" date="2020-12" db="EMBL/GenBank/DDBJ databases">
        <title>FDA dAtabase for Regulatory Grade micrObial Sequences (FDA-ARGOS): Supporting development and validation of Infectious Disease Dx tests.</title>
        <authorList>
            <person name="Nelson B."/>
            <person name="Plummer A."/>
            <person name="Tallon L."/>
            <person name="Sadzewicz L."/>
            <person name="Zhao X."/>
            <person name="Boylan J."/>
            <person name="Ott S."/>
            <person name="Bowen H."/>
            <person name="Vavikolanu K."/>
            <person name="Mehta A."/>
            <person name="Aluvathingal J."/>
            <person name="Nadendla S."/>
            <person name="Myers T."/>
            <person name="Yan Y."/>
            <person name="Sichtig H."/>
        </authorList>
    </citation>
    <scope>NUCLEOTIDE SEQUENCE [LARGE SCALE GENOMIC DNA]</scope>
    <source>
        <strain evidence="2 5">FDAARGOS_923</strain>
    </source>
</reference>
<evidence type="ECO:0000313" key="4">
    <source>
        <dbReference type="Proteomes" id="UP000435910"/>
    </source>
</evidence>
<reference evidence="3 4" key="1">
    <citation type="submission" date="2019-06" db="EMBL/GenBank/DDBJ databases">
        <title>Genome sequence analysis of &gt;100 Bacillus licheniformis strains suggests intrinsic resistance to this species.</title>
        <authorList>
            <person name="Wels M."/>
            <person name="Siezen R.J."/>
            <person name="Johansen E."/>
            <person name="Stuer-Lauridsen B."/>
            <person name="Bjerre K."/>
            <person name="Nielsen B.K.K."/>
        </authorList>
    </citation>
    <scope>NUCLEOTIDE SEQUENCE [LARGE SCALE GENOMIC DNA]</scope>
    <source>
        <strain evidence="3 4">BAC-16736</strain>
    </source>
</reference>
<dbReference type="EMBL" id="CP065647">
    <property type="protein sequence ID" value="QPR72130.1"/>
    <property type="molecule type" value="Genomic_DNA"/>
</dbReference>
<proteinExistence type="predicted"/>
<evidence type="ECO:0000256" key="1">
    <source>
        <dbReference type="SAM" id="MobiDB-lite"/>
    </source>
</evidence>
<evidence type="ECO:0000313" key="3">
    <source>
        <dbReference type="EMBL" id="TWL21866.1"/>
    </source>
</evidence>
<dbReference type="EMBL" id="NILC01000030">
    <property type="protein sequence ID" value="TWL21866.1"/>
    <property type="molecule type" value="Genomic_DNA"/>
</dbReference>
<gene>
    <name evidence="3" type="ORF">CHCC16736_0329</name>
    <name evidence="2" type="ORF">I6G80_20305</name>
</gene>
<protein>
    <submittedName>
        <fullName evidence="3">Uncharacterized protein</fullName>
    </submittedName>
</protein>
<dbReference type="RefSeq" id="WP_003180790.1">
    <property type="nucleotide sequence ID" value="NZ_BEXU01000022.1"/>
</dbReference>
<dbReference type="AlphaFoldDB" id="A0A5Q3BMW3"/>
<dbReference type="Proteomes" id="UP000435910">
    <property type="component" value="Unassembled WGS sequence"/>
</dbReference>
<organism evidence="3 4">
    <name type="scientific">Bacillus licheniformis</name>
    <dbReference type="NCBI Taxonomy" id="1402"/>
    <lineage>
        <taxon>Bacteria</taxon>
        <taxon>Bacillati</taxon>
        <taxon>Bacillota</taxon>
        <taxon>Bacilli</taxon>
        <taxon>Bacillales</taxon>
        <taxon>Bacillaceae</taxon>
        <taxon>Bacillus</taxon>
    </lineage>
</organism>
<accession>A0A5Q3BMW3</accession>
<feature type="compositionally biased region" description="Basic and acidic residues" evidence="1">
    <location>
        <begin position="16"/>
        <end position="26"/>
    </location>
</feature>
<feature type="region of interest" description="Disordered" evidence="1">
    <location>
        <begin position="1"/>
        <end position="34"/>
    </location>
</feature>
<name>A0A5Q3BMW3_BACLI</name>
<evidence type="ECO:0000313" key="5">
    <source>
        <dbReference type="Proteomes" id="UP000595038"/>
    </source>
</evidence>
<sequence>MNLEHPMVTRIRTHGYPKEADREQMRSHGGLAGYPKGGSMGKIVISYSSDRFDQWRLGEAGGFIAFTKDGKPVFQFDHKGQYERYLRLNRKRQKEGGR</sequence>
<dbReference type="Proteomes" id="UP000595038">
    <property type="component" value="Chromosome"/>
</dbReference>